<gene>
    <name evidence="1" type="ORF">PXH69_21180</name>
</gene>
<comment type="caution">
    <text evidence="1">The sequence shown here is derived from an EMBL/GenBank/DDBJ whole genome shotgun (WGS) entry which is preliminary data.</text>
</comment>
<reference evidence="1" key="1">
    <citation type="submission" date="2023-02" db="EMBL/GenBank/DDBJ databases">
        <title>A novel hydrolase synthesized by Rhodococcus erythropolis HQ is responsible for the detoxification of Zearalenone.</title>
        <authorList>
            <person name="Hu J."/>
            <person name="Xu J."/>
        </authorList>
    </citation>
    <scope>NUCLEOTIDE SEQUENCE</scope>
    <source>
        <strain evidence="1">HQ</strain>
    </source>
</reference>
<sequence>MHESLQTMVDTAASVRRSETRIHEAYLEAMGIAGDNPEHPSVLAVVQQNRLTKFEIHESVLDYYRNMPRTAERDPNVELAIYINVIIRGAFEDWHQDLQQRLRQS</sequence>
<dbReference type="AlphaFoldDB" id="A0AAW6LL86"/>
<name>A0AAW6LL86_RHOSG</name>
<dbReference type="Proteomes" id="UP001217325">
    <property type="component" value="Unassembled WGS sequence"/>
</dbReference>
<accession>A0AAW6LL86</accession>
<dbReference type="RefSeq" id="WP_275232071.1">
    <property type="nucleotide sequence ID" value="NZ_JARDXE010000014.1"/>
</dbReference>
<proteinExistence type="predicted"/>
<evidence type="ECO:0000313" key="1">
    <source>
        <dbReference type="EMBL" id="MDE8647489.1"/>
    </source>
</evidence>
<protein>
    <submittedName>
        <fullName evidence="1">Uncharacterized protein</fullName>
    </submittedName>
</protein>
<dbReference type="EMBL" id="JARDXE010000014">
    <property type="protein sequence ID" value="MDE8647489.1"/>
    <property type="molecule type" value="Genomic_DNA"/>
</dbReference>
<evidence type="ECO:0000313" key="2">
    <source>
        <dbReference type="Proteomes" id="UP001217325"/>
    </source>
</evidence>
<organism evidence="1 2">
    <name type="scientific">Rhodococcus qingshengii</name>
    <dbReference type="NCBI Taxonomy" id="334542"/>
    <lineage>
        <taxon>Bacteria</taxon>
        <taxon>Bacillati</taxon>
        <taxon>Actinomycetota</taxon>
        <taxon>Actinomycetes</taxon>
        <taxon>Mycobacteriales</taxon>
        <taxon>Nocardiaceae</taxon>
        <taxon>Rhodococcus</taxon>
        <taxon>Rhodococcus erythropolis group</taxon>
    </lineage>
</organism>